<name>A0A7Y6B315_9SPHN</name>
<dbReference type="Pfam" id="PF04773">
    <property type="entry name" value="FecR"/>
    <property type="match status" value="1"/>
</dbReference>
<dbReference type="PIRSF" id="PIRSF018266">
    <property type="entry name" value="FecR"/>
    <property type="match status" value="1"/>
</dbReference>
<dbReference type="PANTHER" id="PTHR30273">
    <property type="entry name" value="PERIPLASMIC SIGNAL SENSOR AND SIGMA FACTOR ACTIVATOR FECR-RELATED"/>
    <property type="match status" value="1"/>
</dbReference>
<dbReference type="RefSeq" id="WP_175310835.1">
    <property type="nucleotide sequence ID" value="NZ_CBCRYR010000066.1"/>
</dbReference>
<keyword evidence="4" id="KW-1185">Reference proteome</keyword>
<keyword evidence="1" id="KW-1133">Transmembrane helix</keyword>
<organism evidence="3 4">
    <name type="scientific">Sphingomonas zeae</name>
    <dbReference type="NCBI Taxonomy" id="1646122"/>
    <lineage>
        <taxon>Bacteria</taxon>
        <taxon>Pseudomonadati</taxon>
        <taxon>Pseudomonadota</taxon>
        <taxon>Alphaproteobacteria</taxon>
        <taxon>Sphingomonadales</taxon>
        <taxon>Sphingomonadaceae</taxon>
        <taxon>Sphingomonas</taxon>
    </lineage>
</organism>
<dbReference type="EMBL" id="JABMCH010000051">
    <property type="protein sequence ID" value="NUU46050.1"/>
    <property type="molecule type" value="Genomic_DNA"/>
</dbReference>
<dbReference type="InterPro" id="IPR006860">
    <property type="entry name" value="FecR"/>
</dbReference>
<sequence length="313" mass="34144">MKAARDAVDLEAAAWVERMARPVQDARSLALFDAWIDADPHHAERYGALQSLSTSRDLVETMAVQAANDMRAGSTWGRSIALASAMVACVTATLWLMPAFRHQHLAVSAGLPRTVTLADGSHVVLAGDSELDVRITPWSRHAELVRGQAFFDVAHERYRPFEVAAGDTEARVLGTAFDVDRIANGGIALRVYRGAVSFGRIEGTQWVVRAGEGALSTRSGLTRQQPIAANAPDWVGGWLEVDDVPLAEVVAHLNRFSAKPIRLATPGIDTWRTSGRFDLRQPRRALDALALGMGLAWREDAMGYRVIASQDQR</sequence>
<comment type="caution">
    <text evidence="3">The sequence shown here is derived from an EMBL/GenBank/DDBJ whole genome shotgun (WGS) entry which is preliminary data.</text>
</comment>
<dbReference type="InterPro" id="IPR012373">
    <property type="entry name" value="Ferrdict_sens_TM"/>
</dbReference>
<keyword evidence="1" id="KW-0472">Membrane</keyword>
<protein>
    <recommendedName>
        <fullName evidence="2">FecR protein domain-containing protein</fullName>
    </recommendedName>
</protein>
<dbReference type="GO" id="GO:0016989">
    <property type="term" value="F:sigma factor antagonist activity"/>
    <property type="evidence" value="ECO:0007669"/>
    <property type="project" value="TreeGrafter"/>
</dbReference>
<accession>A0A7Y6B315</accession>
<dbReference type="PANTHER" id="PTHR30273:SF2">
    <property type="entry name" value="PROTEIN FECR"/>
    <property type="match status" value="1"/>
</dbReference>
<evidence type="ECO:0000313" key="4">
    <source>
        <dbReference type="Proteomes" id="UP000536441"/>
    </source>
</evidence>
<proteinExistence type="predicted"/>
<evidence type="ECO:0000259" key="2">
    <source>
        <dbReference type="Pfam" id="PF04773"/>
    </source>
</evidence>
<gene>
    <name evidence="3" type="ORF">HP438_03540</name>
</gene>
<dbReference type="AlphaFoldDB" id="A0A7Y6B315"/>
<keyword evidence="1" id="KW-0812">Transmembrane</keyword>
<reference evidence="3 4" key="1">
    <citation type="submission" date="2020-05" db="EMBL/GenBank/DDBJ databases">
        <title>Genome Sequencing of Type Strains.</title>
        <authorList>
            <person name="Lemaire J.F."/>
            <person name="Inderbitzin P."/>
            <person name="Gregorio O.A."/>
            <person name="Collins S.B."/>
            <person name="Wespe N."/>
            <person name="Knight-Connoni V."/>
        </authorList>
    </citation>
    <scope>NUCLEOTIDE SEQUENCE [LARGE SCALE GENOMIC DNA]</scope>
    <source>
        <strain evidence="3 4">DSM 100049</strain>
    </source>
</reference>
<feature type="domain" description="FecR protein" evidence="2">
    <location>
        <begin position="109"/>
        <end position="196"/>
    </location>
</feature>
<evidence type="ECO:0000256" key="1">
    <source>
        <dbReference type="SAM" id="Phobius"/>
    </source>
</evidence>
<feature type="transmembrane region" description="Helical" evidence="1">
    <location>
        <begin position="80"/>
        <end position="100"/>
    </location>
</feature>
<dbReference type="Proteomes" id="UP000536441">
    <property type="component" value="Unassembled WGS sequence"/>
</dbReference>
<evidence type="ECO:0000313" key="3">
    <source>
        <dbReference type="EMBL" id="NUU46050.1"/>
    </source>
</evidence>
<dbReference type="Gene3D" id="2.60.120.1440">
    <property type="match status" value="1"/>
</dbReference>